<organism evidence="5 6">
    <name type="scientific">Acidipila rosea</name>
    <dbReference type="NCBI Taxonomy" id="768535"/>
    <lineage>
        <taxon>Bacteria</taxon>
        <taxon>Pseudomonadati</taxon>
        <taxon>Acidobacteriota</taxon>
        <taxon>Terriglobia</taxon>
        <taxon>Terriglobales</taxon>
        <taxon>Acidobacteriaceae</taxon>
        <taxon>Acidipila</taxon>
    </lineage>
</organism>
<dbReference type="EMBL" id="SMGK01000006">
    <property type="protein sequence ID" value="TCK70826.1"/>
    <property type="molecule type" value="Genomic_DNA"/>
</dbReference>
<evidence type="ECO:0000313" key="5">
    <source>
        <dbReference type="EMBL" id="TCK70826.1"/>
    </source>
</evidence>
<protein>
    <submittedName>
        <fullName evidence="5">GT2 family glycosyltransferase</fullName>
    </submittedName>
</protein>
<accession>A0A4R1KZ55</accession>
<dbReference type="OrthoDB" id="9813495at2"/>
<dbReference type="InterPro" id="IPR029044">
    <property type="entry name" value="Nucleotide-diphossugar_trans"/>
</dbReference>
<dbReference type="Proteomes" id="UP000295210">
    <property type="component" value="Unassembled WGS sequence"/>
</dbReference>
<dbReference type="AlphaFoldDB" id="A0A4R1KZ55"/>
<evidence type="ECO:0000313" key="6">
    <source>
        <dbReference type="Proteomes" id="UP000295210"/>
    </source>
</evidence>
<reference evidence="5 6" key="1">
    <citation type="submission" date="2019-03" db="EMBL/GenBank/DDBJ databases">
        <title>Genomic Encyclopedia of Type Strains, Phase IV (KMG-IV): sequencing the most valuable type-strain genomes for metagenomic binning, comparative biology and taxonomic classification.</title>
        <authorList>
            <person name="Goeker M."/>
        </authorList>
    </citation>
    <scope>NUCLEOTIDE SEQUENCE [LARGE SCALE GENOMIC DNA]</scope>
    <source>
        <strain evidence="5 6">DSM 103428</strain>
    </source>
</reference>
<name>A0A4R1KZ55_9BACT</name>
<gene>
    <name evidence="5" type="ORF">C7378_3215</name>
</gene>
<evidence type="ECO:0000256" key="1">
    <source>
        <dbReference type="ARBA" id="ARBA00006739"/>
    </source>
</evidence>
<sequence length="275" mass="31000">MSSIGIIVVTHNSSKFLGRCIGGIDSQTLPPDAVVIVDSGSTDPGYLRALSHRPNYSLLLRKNIGFCAANNLGWRECQTLDYILLLNPDAFLPPDFLANALDFMDRSANLDVGAISGVLLGYDIDKDQPTGLIDSTGIDQRWYGRLHDRDQRSPVANLARYHLPEPANALCGALMLCRNKALREVCTSGELFDPTFFMYKEDIDLSWRLKASGWKILFHPDLWAYHCRGWKGRHNVSKAARVMSSRNELRLFKKHRSPYLLYALFKYPIVQLLGI</sequence>
<feature type="domain" description="Glycosyltransferase 2-like" evidence="4">
    <location>
        <begin position="6"/>
        <end position="116"/>
    </location>
</feature>
<proteinExistence type="inferred from homology"/>
<comment type="caution">
    <text evidence="5">The sequence shown here is derived from an EMBL/GenBank/DDBJ whole genome shotgun (WGS) entry which is preliminary data.</text>
</comment>
<dbReference type="CDD" id="cd04186">
    <property type="entry name" value="GT_2_like_c"/>
    <property type="match status" value="1"/>
</dbReference>
<evidence type="ECO:0000259" key="4">
    <source>
        <dbReference type="Pfam" id="PF00535"/>
    </source>
</evidence>
<evidence type="ECO:0000256" key="2">
    <source>
        <dbReference type="ARBA" id="ARBA00022676"/>
    </source>
</evidence>
<dbReference type="PANTHER" id="PTHR43179:SF12">
    <property type="entry name" value="GALACTOFURANOSYLTRANSFERASE GLFT2"/>
    <property type="match status" value="1"/>
</dbReference>
<dbReference type="RefSeq" id="WP_131998889.1">
    <property type="nucleotide sequence ID" value="NZ_SMGK01000006.1"/>
</dbReference>
<dbReference type="Gene3D" id="3.90.550.10">
    <property type="entry name" value="Spore Coat Polysaccharide Biosynthesis Protein SpsA, Chain A"/>
    <property type="match status" value="1"/>
</dbReference>
<dbReference type="GO" id="GO:0016757">
    <property type="term" value="F:glycosyltransferase activity"/>
    <property type="evidence" value="ECO:0007669"/>
    <property type="project" value="UniProtKB-KW"/>
</dbReference>
<evidence type="ECO:0000256" key="3">
    <source>
        <dbReference type="ARBA" id="ARBA00022679"/>
    </source>
</evidence>
<dbReference type="PANTHER" id="PTHR43179">
    <property type="entry name" value="RHAMNOSYLTRANSFERASE WBBL"/>
    <property type="match status" value="1"/>
</dbReference>
<comment type="similarity">
    <text evidence="1">Belongs to the glycosyltransferase 2 family.</text>
</comment>
<keyword evidence="6" id="KW-1185">Reference proteome</keyword>
<dbReference type="InterPro" id="IPR001173">
    <property type="entry name" value="Glyco_trans_2-like"/>
</dbReference>
<keyword evidence="3 5" id="KW-0808">Transferase</keyword>
<keyword evidence="2" id="KW-0328">Glycosyltransferase</keyword>
<dbReference type="SUPFAM" id="SSF53448">
    <property type="entry name" value="Nucleotide-diphospho-sugar transferases"/>
    <property type="match status" value="1"/>
</dbReference>
<dbReference type="Pfam" id="PF00535">
    <property type="entry name" value="Glycos_transf_2"/>
    <property type="match status" value="1"/>
</dbReference>